<evidence type="ECO:0000256" key="1">
    <source>
        <dbReference type="ARBA" id="ARBA00023270"/>
    </source>
</evidence>
<feature type="active site" description="Schiff-base intermediate with substrate" evidence="2">
    <location>
        <position position="51"/>
    </location>
</feature>
<feature type="binding site" evidence="2">
    <location>
        <position position="10"/>
    </location>
    <ligand>
        <name>Mg(2+)</name>
        <dbReference type="ChEBI" id="CHEBI:18420"/>
    </ligand>
</feature>
<dbReference type="PANTHER" id="PTHR43434:SF19">
    <property type="entry name" value="PHOSPHONOACETALDEHYDE HYDROLASE"/>
    <property type="match status" value="1"/>
</dbReference>
<comment type="function">
    <text evidence="2">Involved in phosphonate degradation.</text>
</comment>
<dbReference type="InterPro" id="IPR006323">
    <property type="entry name" value="Phosphonoacetald_hydro"/>
</dbReference>
<feature type="binding site" evidence="2">
    <location>
        <position position="12"/>
    </location>
    <ligand>
        <name>Mg(2+)</name>
        <dbReference type="ChEBI" id="CHEBI:18420"/>
    </ligand>
</feature>
<organism evidence="3 4">
    <name type="scientific">Candidatus Avisuccinivibrio stercorigallinarum</name>
    <dbReference type="NCBI Taxonomy" id="2840704"/>
    <lineage>
        <taxon>Bacteria</taxon>
        <taxon>Pseudomonadati</taxon>
        <taxon>Pseudomonadota</taxon>
        <taxon>Gammaproteobacteria</taxon>
        <taxon>Aeromonadales</taxon>
        <taxon>Succinivibrionaceae</taxon>
        <taxon>Succinivibrionaceae incertae sedis</taxon>
        <taxon>Candidatus Avisuccinivibrio</taxon>
    </lineage>
</organism>
<evidence type="ECO:0000256" key="2">
    <source>
        <dbReference type="HAMAP-Rule" id="MF_01375"/>
    </source>
</evidence>
<gene>
    <name evidence="2" type="primary">phnX</name>
    <name evidence="3" type="ORF">IAB19_06055</name>
</gene>
<dbReference type="AlphaFoldDB" id="A0A9D9DCL9"/>
<dbReference type="InterPro" id="IPR006439">
    <property type="entry name" value="HAD-SF_hydro_IA"/>
</dbReference>
<dbReference type="NCBIfam" id="TIGR01422">
    <property type="entry name" value="phosphonatase"/>
    <property type="match status" value="1"/>
</dbReference>
<keyword evidence="2" id="KW-0460">Magnesium</keyword>
<evidence type="ECO:0000313" key="4">
    <source>
        <dbReference type="Proteomes" id="UP000823631"/>
    </source>
</evidence>
<name>A0A9D9DCL9_9GAMM</name>
<dbReference type="InterPro" id="IPR036412">
    <property type="entry name" value="HAD-like_sf"/>
</dbReference>
<dbReference type="PANTHER" id="PTHR43434">
    <property type="entry name" value="PHOSPHOGLYCOLATE PHOSPHATASE"/>
    <property type="match status" value="1"/>
</dbReference>
<feature type="binding site" evidence="2">
    <location>
        <position position="185"/>
    </location>
    <ligand>
        <name>Mg(2+)</name>
        <dbReference type="ChEBI" id="CHEBI:18420"/>
    </ligand>
</feature>
<keyword evidence="2 3" id="KW-0378">Hydrolase</keyword>
<comment type="subunit">
    <text evidence="2">Homodimer.</text>
</comment>
<dbReference type="Gene3D" id="1.10.150.240">
    <property type="entry name" value="Putative phosphatase, domain 2"/>
    <property type="match status" value="1"/>
</dbReference>
<dbReference type="EMBL" id="JADINH010000129">
    <property type="protein sequence ID" value="MBO8415923.1"/>
    <property type="molecule type" value="Genomic_DNA"/>
</dbReference>
<protein>
    <recommendedName>
        <fullName evidence="2">Phosphonoacetaldehyde hydrolase</fullName>
        <shortName evidence="2">Phosphonatase</shortName>
        <ecNumber evidence="2">3.11.1.1</ecNumber>
    </recommendedName>
    <alternativeName>
        <fullName evidence="2">Phosphonoacetaldehyde phosphonohydrolase</fullName>
    </alternativeName>
</protein>
<dbReference type="SUPFAM" id="SSF56784">
    <property type="entry name" value="HAD-like"/>
    <property type="match status" value="1"/>
</dbReference>
<dbReference type="InterPro" id="IPR023214">
    <property type="entry name" value="HAD_sf"/>
</dbReference>
<reference evidence="3" key="1">
    <citation type="submission" date="2020-10" db="EMBL/GenBank/DDBJ databases">
        <authorList>
            <person name="Gilroy R."/>
        </authorList>
    </citation>
    <scope>NUCLEOTIDE SEQUENCE</scope>
    <source>
        <strain evidence="3">17213</strain>
    </source>
</reference>
<proteinExistence type="inferred from homology"/>
<dbReference type="SFLD" id="SFLDS00003">
    <property type="entry name" value="Haloacid_Dehalogenase"/>
    <property type="match status" value="1"/>
</dbReference>
<comment type="caution">
    <text evidence="3">The sequence shown here is derived from an EMBL/GenBank/DDBJ whole genome shotgun (WGS) entry which is preliminary data.</text>
</comment>
<dbReference type="GO" id="GO:0006281">
    <property type="term" value="P:DNA repair"/>
    <property type="evidence" value="ECO:0007669"/>
    <property type="project" value="TreeGrafter"/>
</dbReference>
<keyword evidence="1 2" id="KW-0704">Schiff base</keyword>
<dbReference type="GO" id="GO:0005829">
    <property type="term" value="C:cytosol"/>
    <property type="evidence" value="ECO:0007669"/>
    <property type="project" value="TreeGrafter"/>
</dbReference>
<dbReference type="Pfam" id="PF00702">
    <property type="entry name" value="Hydrolase"/>
    <property type="match status" value="1"/>
</dbReference>
<reference evidence="3" key="2">
    <citation type="journal article" date="2021" name="PeerJ">
        <title>Extensive microbial diversity within the chicken gut microbiome revealed by metagenomics and culture.</title>
        <authorList>
            <person name="Gilroy R."/>
            <person name="Ravi A."/>
            <person name="Getino M."/>
            <person name="Pursley I."/>
            <person name="Horton D.L."/>
            <person name="Alikhan N.F."/>
            <person name="Baker D."/>
            <person name="Gharbi K."/>
            <person name="Hall N."/>
            <person name="Watson M."/>
            <person name="Adriaenssens E.M."/>
            <person name="Foster-Nyarko E."/>
            <person name="Jarju S."/>
            <person name="Secka A."/>
            <person name="Antonio M."/>
            <person name="Oren A."/>
            <person name="Chaudhuri R.R."/>
            <person name="La Ragione R."/>
            <person name="Hildebrand F."/>
            <person name="Pallen M.J."/>
        </authorList>
    </citation>
    <scope>NUCLEOTIDE SEQUENCE</scope>
    <source>
        <strain evidence="3">17213</strain>
    </source>
</reference>
<dbReference type="InterPro" id="IPR023198">
    <property type="entry name" value="PGP-like_dom2"/>
</dbReference>
<dbReference type="GO" id="GO:0050194">
    <property type="term" value="F:phosphonoacetaldehyde hydrolase activity"/>
    <property type="evidence" value="ECO:0007669"/>
    <property type="project" value="UniProtKB-UniRule"/>
</dbReference>
<dbReference type="GO" id="GO:0000287">
    <property type="term" value="F:magnesium ion binding"/>
    <property type="evidence" value="ECO:0007669"/>
    <property type="project" value="UniProtKB-UniRule"/>
</dbReference>
<comment type="similarity">
    <text evidence="2">Belongs to the HAD-like hydrolase superfamily. PhnX family.</text>
</comment>
<dbReference type="Proteomes" id="UP000823631">
    <property type="component" value="Unassembled WGS sequence"/>
</dbReference>
<sequence length="262" mass="29429">MPELSCVIFDWAGTTVDFGSMSPVAAFREAFLQHELVVTDEEIRAPMGMLKRDHIKTMLGFPRIRELFCQKNGREPNDADIDSIYQAFEPSLMQVLPACSSLKPYVPEAVDYLRSKGIKIGSTTGYTGKMMEVVVRCAKEQDYNPDCLVVPDEVGNQGRPFPYMIFENLRRLSIKSVREVIKIGDTLSDLEEAKNAGVFAVGVVEGSSVMGLTEDEFNALSVVEREEACRKAELTFYQHGADFVIRNLGQMDLLQQVFEHRV</sequence>
<dbReference type="GO" id="GO:0019700">
    <property type="term" value="P:organic phosphonate catabolic process"/>
    <property type="evidence" value="ECO:0007669"/>
    <property type="project" value="InterPro"/>
</dbReference>
<dbReference type="InterPro" id="IPR050155">
    <property type="entry name" value="HAD-like_hydrolase_sf"/>
</dbReference>
<dbReference type="SFLD" id="SFLDG01129">
    <property type="entry name" value="C1.5:_HAD__Beta-PGM__Phosphata"/>
    <property type="match status" value="1"/>
</dbReference>
<keyword evidence="2" id="KW-0479">Metal-binding</keyword>
<evidence type="ECO:0000313" key="3">
    <source>
        <dbReference type="EMBL" id="MBO8415923.1"/>
    </source>
</evidence>
<dbReference type="Gene3D" id="3.40.50.1000">
    <property type="entry name" value="HAD superfamily/HAD-like"/>
    <property type="match status" value="1"/>
</dbReference>
<accession>A0A9D9DCL9</accession>
<dbReference type="GO" id="GO:0008967">
    <property type="term" value="F:phosphoglycolate phosphatase activity"/>
    <property type="evidence" value="ECO:0007669"/>
    <property type="project" value="TreeGrafter"/>
</dbReference>
<dbReference type="EC" id="3.11.1.1" evidence="2"/>
<feature type="active site" description="Nucleophile" evidence="2">
    <location>
        <position position="10"/>
    </location>
</feature>
<dbReference type="NCBIfam" id="TIGR01549">
    <property type="entry name" value="HAD-SF-IA-v1"/>
    <property type="match status" value="1"/>
</dbReference>
<dbReference type="HAMAP" id="MF_01375">
    <property type="entry name" value="PhnX"/>
    <property type="match status" value="1"/>
</dbReference>
<comment type="cofactor">
    <cofactor evidence="2">
        <name>Mg(2+)</name>
        <dbReference type="ChEBI" id="CHEBI:18420"/>
    </cofactor>
    <text evidence="2">Binds 1 Mg(2+) ion per subunit.</text>
</comment>
<comment type="catalytic activity">
    <reaction evidence="2">
        <text>phosphonoacetaldehyde + H2O = acetaldehyde + phosphate + H(+)</text>
        <dbReference type="Rhea" id="RHEA:18905"/>
        <dbReference type="ChEBI" id="CHEBI:15343"/>
        <dbReference type="ChEBI" id="CHEBI:15377"/>
        <dbReference type="ChEBI" id="CHEBI:15378"/>
        <dbReference type="ChEBI" id="CHEBI:43474"/>
        <dbReference type="ChEBI" id="CHEBI:58383"/>
        <dbReference type="EC" id="3.11.1.1"/>
    </reaction>
</comment>